<proteinExistence type="predicted"/>
<accession>A0ACC3DZ83</accession>
<dbReference type="EMBL" id="JAWDJW010000008">
    <property type="protein sequence ID" value="KAK3082124.1"/>
    <property type="molecule type" value="Genomic_DNA"/>
</dbReference>
<gene>
    <name evidence="1" type="ORF">LTS18_003384</name>
</gene>
<sequence length="299" mass="33202">MTSNLIEVAEELLASAKAYEGDPAKQMELLALSDEDTKDTSDRRSRRPTLHWSAPKKIPFEDTISASELTMAVNLDESVIIRAMRLLLMHGIAPEPSPDAYHHIPDSLAYVSGTSHHFSEVTLGVQKTARLRLAIFQRDLVSSTPVRLINATDANQGVAVDRDHIYSIDNFSITKRNKTTGEGVLQWYGGEDGQVFHVDGGVVINGTLYAPHSNYLQIPITSSLEMLDTTTMQHIGSHSLGIDRGSLTWIDQHPGTKVWYGTFANYDHVQRGQQLPYGLTMNTRLCQFDGPPAWKCVRS</sequence>
<comment type="caution">
    <text evidence="1">The sequence shown here is derived from an EMBL/GenBank/DDBJ whole genome shotgun (WGS) entry which is preliminary data.</text>
</comment>
<evidence type="ECO:0000313" key="2">
    <source>
        <dbReference type="Proteomes" id="UP001186974"/>
    </source>
</evidence>
<organism evidence="1 2">
    <name type="scientific">Coniosporium uncinatum</name>
    <dbReference type="NCBI Taxonomy" id="93489"/>
    <lineage>
        <taxon>Eukaryota</taxon>
        <taxon>Fungi</taxon>
        <taxon>Dikarya</taxon>
        <taxon>Ascomycota</taxon>
        <taxon>Pezizomycotina</taxon>
        <taxon>Dothideomycetes</taxon>
        <taxon>Dothideomycetes incertae sedis</taxon>
        <taxon>Coniosporium</taxon>
    </lineage>
</organism>
<name>A0ACC3DZ83_9PEZI</name>
<evidence type="ECO:0000313" key="1">
    <source>
        <dbReference type="EMBL" id="KAK3082124.1"/>
    </source>
</evidence>
<reference evidence="1" key="1">
    <citation type="submission" date="2024-09" db="EMBL/GenBank/DDBJ databases">
        <title>Black Yeasts Isolated from many extreme environments.</title>
        <authorList>
            <person name="Coleine C."/>
            <person name="Stajich J.E."/>
            <person name="Selbmann L."/>
        </authorList>
    </citation>
    <scope>NUCLEOTIDE SEQUENCE</scope>
    <source>
        <strain evidence="1">CCFEE 5737</strain>
    </source>
</reference>
<keyword evidence="2" id="KW-1185">Reference proteome</keyword>
<protein>
    <submittedName>
        <fullName evidence="1">Uncharacterized protein</fullName>
    </submittedName>
</protein>
<dbReference type="Proteomes" id="UP001186974">
    <property type="component" value="Unassembled WGS sequence"/>
</dbReference>